<dbReference type="RefSeq" id="WP_096593427.1">
    <property type="nucleotide sequence ID" value="NZ_MWRM01000003.1"/>
</dbReference>
<evidence type="ECO:0000256" key="7">
    <source>
        <dbReference type="ARBA" id="ARBA00024701"/>
    </source>
</evidence>
<evidence type="ECO:0000256" key="1">
    <source>
        <dbReference type="ARBA" id="ARBA00007788"/>
    </source>
</evidence>
<dbReference type="Gene3D" id="1.10.1740.10">
    <property type="match status" value="1"/>
</dbReference>
<dbReference type="GO" id="GO:0016987">
    <property type="term" value="F:sigma factor activity"/>
    <property type="evidence" value="ECO:0007669"/>
    <property type="project" value="UniProtKB-KW"/>
</dbReference>
<sequence>MAQIPNPNDIVSETIQRAQQQQPEAIEKLVHHIERIARKSFGDFSVAQADCDDLVQDVVLAIYQKIQSEQFYFGIPFEHYINRTIYRRKLDYRRKKLTHQRIFEDYVDGYAISYRTQLAEQQRHSHEYLHYIQDTLQQTLQQLSAFEMRVLDYLVAEWRPAEIAHELNVSDKKVYNALYRIRQKLKSLVT</sequence>
<evidence type="ECO:0000256" key="5">
    <source>
        <dbReference type="ARBA" id="ARBA00023125"/>
    </source>
</evidence>
<dbReference type="Pfam" id="PF04542">
    <property type="entry name" value="Sigma70_r2"/>
    <property type="match status" value="1"/>
</dbReference>
<evidence type="ECO:0000256" key="4">
    <source>
        <dbReference type="ARBA" id="ARBA00023082"/>
    </source>
</evidence>
<dbReference type="EMBL" id="MWUU01000015">
    <property type="protein sequence ID" value="PCF54279.1"/>
    <property type="molecule type" value="Genomic_DNA"/>
</dbReference>
<comment type="function">
    <text evidence="7">Sigma factors are initiation factors that promote the attachment of RNA polymerase to specific initiation sites and are then released. Sigma-S contributes to the protection against external stress, thus playing a role in cellular fitness and survival.</text>
</comment>
<dbReference type="InterPro" id="IPR007627">
    <property type="entry name" value="RNA_pol_sigma70_r2"/>
</dbReference>
<dbReference type="GO" id="GO:0003677">
    <property type="term" value="F:DNA binding"/>
    <property type="evidence" value="ECO:0007669"/>
    <property type="project" value="UniProtKB-KW"/>
</dbReference>
<keyword evidence="5" id="KW-0238">DNA-binding</keyword>
<dbReference type="InterPro" id="IPR016032">
    <property type="entry name" value="Sig_transdc_resp-reg_C-effctor"/>
</dbReference>
<dbReference type="GO" id="GO:0006352">
    <property type="term" value="P:DNA-templated transcription initiation"/>
    <property type="evidence" value="ECO:0007669"/>
    <property type="project" value="InterPro"/>
</dbReference>
<dbReference type="InterPro" id="IPR036388">
    <property type="entry name" value="WH-like_DNA-bd_sf"/>
</dbReference>
<evidence type="ECO:0000313" key="9">
    <source>
        <dbReference type="EMBL" id="PCF54279.1"/>
    </source>
</evidence>
<evidence type="ECO:0000313" key="10">
    <source>
        <dbReference type="Proteomes" id="UP000218335"/>
    </source>
</evidence>
<protein>
    <recommendedName>
        <fullName evidence="2">RNA polymerase sigma factor SigS</fullName>
    </recommendedName>
</protein>
<organism evidence="9 10">
    <name type="scientific">Staphylococcus delphini</name>
    <dbReference type="NCBI Taxonomy" id="53344"/>
    <lineage>
        <taxon>Bacteria</taxon>
        <taxon>Bacillati</taxon>
        <taxon>Bacillota</taxon>
        <taxon>Bacilli</taxon>
        <taxon>Bacillales</taxon>
        <taxon>Staphylococcaceae</taxon>
        <taxon>Staphylococcus</taxon>
        <taxon>Staphylococcus intermedius group</taxon>
    </lineage>
</organism>
<evidence type="ECO:0000256" key="2">
    <source>
        <dbReference type="ARBA" id="ARBA00021245"/>
    </source>
</evidence>
<keyword evidence="3" id="KW-0805">Transcription regulation</keyword>
<comment type="caution">
    <text evidence="9">The sequence shown here is derived from an EMBL/GenBank/DDBJ whole genome shotgun (WGS) entry which is preliminary data.</text>
</comment>
<dbReference type="SUPFAM" id="SSF46894">
    <property type="entry name" value="C-terminal effector domain of the bipartite response regulators"/>
    <property type="match status" value="1"/>
</dbReference>
<accession>A0A2A4GVL0</accession>
<dbReference type="InterPro" id="IPR013325">
    <property type="entry name" value="RNA_pol_sigma_r2"/>
</dbReference>
<comment type="similarity">
    <text evidence="1">Belongs to the sigma-70 factor family.</text>
</comment>
<dbReference type="PANTHER" id="PTHR43133">
    <property type="entry name" value="RNA POLYMERASE ECF-TYPE SIGMA FACTO"/>
    <property type="match status" value="1"/>
</dbReference>
<evidence type="ECO:0000256" key="6">
    <source>
        <dbReference type="ARBA" id="ARBA00023163"/>
    </source>
</evidence>
<proteinExistence type="inferred from homology"/>
<keyword evidence="4" id="KW-0731">Sigma factor</keyword>
<gene>
    <name evidence="9" type="ORF">B5C08_10415</name>
</gene>
<dbReference type="Proteomes" id="UP000218335">
    <property type="component" value="Unassembled WGS sequence"/>
</dbReference>
<dbReference type="AlphaFoldDB" id="A0A2A4GVL0"/>
<reference evidence="9 10" key="1">
    <citation type="journal article" date="2017" name="PLoS ONE">
        <title>Development of a real-time PCR for detection of Staphylococcus pseudintermedius using a novel automated comparison of whole-genome sequences.</title>
        <authorList>
            <person name="Verstappen K.M."/>
            <person name="Huijbregts L."/>
            <person name="Spaninks M."/>
            <person name="Wagenaar J.A."/>
            <person name="Fluit A.C."/>
            <person name="Duim B."/>
        </authorList>
    </citation>
    <scope>NUCLEOTIDE SEQUENCE [LARGE SCALE GENOMIC DNA]</scope>
    <source>
        <strain evidence="9 10">215070706401-1</strain>
    </source>
</reference>
<evidence type="ECO:0000256" key="3">
    <source>
        <dbReference type="ARBA" id="ARBA00023015"/>
    </source>
</evidence>
<dbReference type="PANTHER" id="PTHR43133:SF8">
    <property type="entry name" value="RNA POLYMERASE SIGMA FACTOR HI_1459-RELATED"/>
    <property type="match status" value="1"/>
</dbReference>
<feature type="domain" description="RNA polymerase sigma-70 region 2" evidence="8">
    <location>
        <begin position="27"/>
        <end position="96"/>
    </location>
</feature>
<name>A0A2A4GVL0_9STAP</name>
<dbReference type="Gene3D" id="1.10.10.10">
    <property type="entry name" value="Winged helix-like DNA-binding domain superfamily/Winged helix DNA-binding domain"/>
    <property type="match status" value="1"/>
</dbReference>
<dbReference type="InterPro" id="IPR039425">
    <property type="entry name" value="RNA_pol_sigma-70-like"/>
</dbReference>
<keyword evidence="6" id="KW-0804">Transcription</keyword>
<dbReference type="SUPFAM" id="SSF88946">
    <property type="entry name" value="Sigma2 domain of RNA polymerase sigma factors"/>
    <property type="match status" value="1"/>
</dbReference>
<evidence type="ECO:0000259" key="8">
    <source>
        <dbReference type="Pfam" id="PF04542"/>
    </source>
</evidence>
<dbReference type="NCBIfam" id="TIGR02937">
    <property type="entry name" value="sigma70-ECF"/>
    <property type="match status" value="1"/>
</dbReference>
<dbReference type="InterPro" id="IPR014284">
    <property type="entry name" value="RNA_pol_sigma-70_dom"/>
</dbReference>